<proteinExistence type="predicted"/>
<gene>
    <name evidence="1" type="ORF">RRG08_031113</name>
</gene>
<name>A0AAE0ZG56_9GAST</name>
<dbReference type="Proteomes" id="UP001283361">
    <property type="component" value="Unassembled WGS sequence"/>
</dbReference>
<dbReference type="EMBL" id="JAWDGP010004062">
    <property type="protein sequence ID" value="KAK3768321.1"/>
    <property type="molecule type" value="Genomic_DNA"/>
</dbReference>
<sequence length="174" mass="19789">MNGNTWRVLLSVPKVVTTPHWPPVTFFPPSSFYTPYSFSKTLSRPLAPRPIPRTASTGWSLGPVQKSLGIRGPIQLTTLALLISQHSPDTAAQNYFAQLQDFLVIHKVLQQIPFHSTIKLLQFPHLYPNDGPRVKEAEWRMSNKGVQGDPDDNHDRYCQVLYLCVSENFVLRYT</sequence>
<accession>A0AAE0ZG56</accession>
<protein>
    <submittedName>
        <fullName evidence="1">Uncharacterized protein</fullName>
    </submittedName>
</protein>
<dbReference type="AlphaFoldDB" id="A0AAE0ZG56"/>
<evidence type="ECO:0000313" key="2">
    <source>
        <dbReference type="Proteomes" id="UP001283361"/>
    </source>
</evidence>
<reference evidence="1" key="1">
    <citation type="journal article" date="2023" name="G3 (Bethesda)">
        <title>A reference genome for the long-term kleptoplast-retaining sea slug Elysia crispata morphotype clarki.</title>
        <authorList>
            <person name="Eastman K.E."/>
            <person name="Pendleton A.L."/>
            <person name="Shaikh M.A."/>
            <person name="Suttiyut T."/>
            <person name="Ogas R."/>
            <person name="Tomko P."/>
            <person name="Gavelis G."/>
            <person name="Widhalm J.R."/>
            <person name="Wisecaver J.H."/>
        </authorList>
    </citation>
    <scope>NUCLEOTIDE SEQUENCE</scope>
    <source>
        <strain evidence="1">ECLA1</strain>
    </source>
</reference>
<evidence type="ECO:0000313" key="1">
    <source>
        <dbReference type="EMBL" id="KAK3768321.1"/>
    </source>
</evidence>
<comment type="caution">
    <text evidence="1">The sequence shown here is derived from an EMBL/GenBank/DDBJ whole genome shotgun (WGS) entry which is preliminary data.</text>
</comment>
<organism evidence="1 2">
    <name type="scientific">Elysia crispata</name>
    <name type="common">lettuce slug</name>
    <dbReference type="NCBI Taxonomy" id="231223"/>
    <lineage>
        <taxon>Eukaryota</taxon>
        <taxon>Metazoa</taxon>
        <taxon>Spiralia</taxon>
        <taxon>Lophotrochozoa</taxon>
        <taxon>Mollusca</taxon>
        <taxon>Gastropoda</taxon>
        <taxon>Heterobranchia</taxon>
        <taxon>Euthyneura</taxon>
        <taxon>Panpulmonata</taxon>
        <taxon>Sacoglossa</taxon>
        <taxon>Placobranchoidea</taxon>
        <taxon>Plakobranchidae</taxon>
        <taxon>Elysia</taxon>
    </lineage>
</organism>
<keyword evidence="2" id="KW-1185">Reference proteome</keyword>